<gene>
    <name evidence="9" type="ORF">E7215_02790</name>
    <name evidence="8" type="ORF">IO99_04065</name>
</gene>
<dbReference type="InterPro" id="IPR050595">
    <property type="entry name" value="Bact_response_regulator"/>
</dbReference>
<accession>A0A084JFX6</accession>
<comment type="function">
    <text evidence="3">May play the central regulatory role in sporulation. It may be an element of the effector pathway responsible for the activation of sporulation genes in response to nutritional stress. Spo0A may act in concert with spo0H (a sigma factor) to control the expression of some genes that are critical to the sporulation process.</text>
</comment>
<dbReference type="STRING" id="318464.IO99_04065"/>
<dbReference type="Proteomes" id="UP000028542">
    <property type="component" value="Unassembled WGS sequence"/>
</dbReference>
<dbReference type="PROSITE" id="PS50110">
    <property type="entry name" value="RESPONSE_REGULATORY"/>
    <property type="match status" value="1"/>
</dbReference>
<dbReference type="SUPFAM" id="SSF52172">
    <property type="entry name" value="CheY-like"/>
    <property type="match status" value="1"/>
</dbReference>
<dbReference type="PANTHER" id="PTHR44591:SF18">
    <property type="entry name" value="REGULATORY PROTEIN"/>
    <property type="match status" value="1"/>
</dbReference>
<dbReference type="PROSITE" id="PS50921">
    <property type="entry name" value="ANTAR"/>
    <property type="match status" value="1"/>
</dbReference>
<feature type="coiled-coil region" evidence="5">
    <location>
        <begin position="118"/>
        <end position="145"/>
    </location>
</feature>
<dbReference type="GO" id="GO:0003723">
    <property type="term" value="F:RNA binding"/>
    <property type="evidence" value="ECO:0007669"/>
    <property type="project" value="InterPro"/>
</dbReference>
<evidence type="ECO:0000259" key="6">
    <source>
        <dbReference type="PROSITE" id="PS50110"/>
    </source>
</evidence>
<protein>
    <recommendedName>
        <fullName evidence="1">Stage 0 sporulation protein A homolog</fullName>
    </recommendedName>
</protein>
<dbReference type="InterPro" id="IPR011006">
    <property type="entry name" value="CheY-like_superfamily"/>
</dbReference>
<feature type="domain" description="ANTAR" evidence="7">
    <location>
        <begin position="125"/>
        <end position="186"/>
    </location>
</feature>
<dbReference type="RefSeq" id="WP_035130570.1">
    <property type="nucleotide sequence ID" value="NZ_JPMD01000007.1"/>
</dbReference>
<dbReference type="InterPro" id="IPR001789">
    <property type="entry name" value="Sig_transdc_resp-reg_receiver"/>
</dbReference>
<dbReference type="GO" id="GO:0000160">
    <property type="term" value="P:phosphorelay signal transduction system"/>
    <property type="evidence" value="ECO:0007669"/>
    <property type="project" value="InterPro"/>
</dbReference>
<name>A0A084JFX6_9CLOT</name>
<dbReference type="eggNOG" id="COG3707">
    <property type="taxonomic scope" value="Bacteria"/>
</dbReference>
<dbReference type="Pfam" id="PF03861">
    <property type="entry name" value="ANTAR"/>
    <property type="match status" value="1"/>
</dbReference>
<dbReference type="AlphaFoldDB" id="A0A084JFX6"/>
<dbReference type="Gene3D" id="1.10.10.10">
    <property type="entry name" value="Winged helix-like DNA-binding domain superfamily/Winged helix DNA-binding domain"/>
    <property type="match status" value="1"/>
</dbReference>
<dbReference type="SMART" id="SM01012">
    <property type="entry name" value="ANTAR"/>
    <property type="match status" value="1"/>
</dbReference>
<evidence type="ECO:0000313" key="9">
    <source>
        <dbReference type="EMBL" id="MBE6059091.1"/>
    </source>
</evidence>
<feature type="modified residue" description="4-aspartylphosphate" evidence="4">
    <location>
        <position position="54"/>
    </location>
</feature>
<proteinExistence type="predicted"/>
<keyword evidence="5" id="KW-0175">Coiled coil</keyword>
<dbReference type="InterPro" id="IPR008327">
    <property type="entry name" value="Sig_transdc_resp-reg_antiterm"/>
</dbReference>
<dbReference type="Gene3D" id="3.40.50.2300">
    <property type="match status" value="1"/>
</dbReference>
<evidence type="ECO:0000256" key="4">
    <source>
        <dbReference type="PROSITE-ProRule" id="PRU00169"/>
    </source>
</evidence>
<dbReference type="PIRSF" id="PIRSF036382">
    <property type="entry name" value="RR_antiterm"/>
    <property type="match status" value="1"/>
</dbReference>
<organism evidence="8 10">
    <name type="scientific">Clostridium sulfidigenes</name>
    <dbReference type="NCBI Taxonomy" id="318464"/>
    <lineage>
        <taxon>Bacteria</taxon>
        <taxon>Bacillati</taxon>
        <taxon>Bacillota</taxon>
        <taxon>Clostridia</taxon>
        <taxon>Eubacteriales</taxon>
        <taxon>Clostridiaceae</taxon>
        <taxon>Clostridium</taxon>
    </lineage>
</organism>
<keyword evidence="10" id="KW-1185">Reference proteome</keyword>
<dbReference type="EMBL" id="SVCM01000031">
    <property type="protein sequence ID" value="MBE6059091.1"/>
    <property type="molecule type" value="Genomic_DNA"/>
</dbReference>
<dbReference type="PANTHER" id="PTHR44591">
    <property type="entry name" value="STRESS RESPONSE REGULATOR PROTEIN 1"/>
    <property type="match status" value="1"/>
</dbReference>
<dbReference type="Pfam" id="PF00072">
    <property type="entry name" value="Response_reg"/>
    <property type="match status" value="1"/>
</dbReference>
<evidence type="ECO:0000256" key="3">
    <source>
        <dbReference type="ARBA" id="ARBA00024867"/>
    </source>
</evidence>
<keyword evidence="2 4" id="KW-0597">Phosphoprotein</keyword>
<feature type="domain" description="Response regulatory" evidence="6">
    <location>
        <begin position="4"/>
        <end position="119"/>
    </location>
</feature>
<evidence type="ECO:0000259" key="7">
    <source>
        <dbReference type="PROSITE" id="PS50921"/>
    </source>
</evidence>
<comment type="caution">
    <text evidence="8">The sequence shown here is derived from an EMBL/GenBank/DDBJ whole genome shotgun (WGS) entry which is preliminary data.</text>
</comment>
<sequence>MSKKIIIVDDEPIIRMDIRDILEAEGYNVVAEASDGFSAVELCKEHKPDLVIMDIQMPILDGIGASKRIRLEHLAGGILLLTAFNDTEFIEKAKSVGAYGYLVKPLDEKSFIPTVEMCLAKVEEFEELENNLEKVTSKLNERKLIEKAKGILMKELNSDEEEAYRYIRKLSMDRRCSMIDIAKTLIVAYE</sequence>
<dbReference type="EMBL" id="JPMD01000007">
    <property type="protein sequence ID" value="KEZ87860.1"/>
    <property type="molecule type" value="Genomic_DNA"/>
</dbReference>
<dbReference type="InterPro" id="IPR005561">
    <property type="entry name" value="ANTAR"/>
</dbReference>
<reference evidence="8 10" key="1">
    <citation type="submission" date="2014-07" db="EMBL/GenBank/DDBJ databases">
        <title>Draft genome of Clostridium sulfidigenes 113A isolated from sediments associated with methane hydrate from Krishna Godavari basin.</title>
        <authorList>
            <person name="Honkalas V.S."/>
            <person name="Dabir A.P."/>
            <person name="Arora P."/>
            <person name="Dhakephalkar P.K."/>
        </authorList>
    </citation>
    <scope>NUCLEOTIDE SEQUENCE [LARGE SCALE GENOMIC DNA]</scope>
    <source>
        <strain evidence="8 10">113A</strain>
    </source>
</reference>
<evidence type="ECO:0000256" key="5">
    <source>
        <dbReference type="SAM" id="Coils"/>
    </source>
</evidence>
<dbReference type="InterPro" id="IPR036388">
    <property type="entry name" value="WH-like_DNA-bd_sf"/>
</dbReference>
<dbReference type="SMART" id="SM00448">
    <property type="entry name" value="REC"/>
    <property type="match status" value="1"/>
</dbReference>
<evidence type="ECO:0000256" key="1">
    <source>
        <dbReference type="ARBA" id="ARBA00018672"/>
    </source>
</evidence>
<evidence type="ECO:0000313" key="8">
    <source>
        <dbReference type="EMBL" id="KEZ87860.1"/>
    </source>
</evidence>
<evidence type="ECO:0000313" key="10">
    <source>
        <dbReference type="Proteomes" id="UP000028542"/>
    </source>
</evidence>
<reference evidence="9" key="2">
    <citation type="submission" date="2019-04" db="EMBL/GenBank/DDBJ databases">
        <title>Evolution of Biomass-Degrading Anaerobic Consortia Revealed by Metagenomics.</title>
        <authorList>
            <person name="Peng X."/>
        </authorList>
    </citation>
    <scope>NUCLEOTIDE SEQUENCE</scope>
    <source>
        <strain evidence="9">SIG254</strain>
    </source>
</reference>
<dbReference type="Proteomes" id="UP000768462">
    <property type="component" value="Unassembled WGS sequence"/>
</dbReference>
<evidence type="ECO:0000256" key="2">
    <source>
        <dbReference type="ARBA" id="ARBA00022553"/>
    </source>
</evidence>